<gene>
    <name evidence="1" type="ORF">CDQ84_15820</name>
</gene>
<accession>A0A2K2FBL3</accession>
<reference evidence="1 2" key="1">
    <citation type="submission" date="2017-06" db="EMBL/GenBank/DDBJ databases">
        <title>Investigating the central metabolism of Clostridium thermosuccinogenes.</title>
        <authorList>
            <person name="Koendjbiharie J.G."/>
            <person name="van Kranenburg R."/>
        </authorList>
    </citation>
    <scope>NUCLEOTIDE SEQUENCE [LARGE SCALE GENOMIC DNA]</scope>
    <source>
        <strain evidence="1 2">DSM 5806</strain>
    </source>
</reference>
<dbReference type="KEGG" id="cthd:CDO33_13705"/>
<evidence type="ECO:0000313" key="2">
    <source>
        <dbReference type="Proteomes" id="UP000236151"/>
    </source>
</evidence>
<dbReference type="Proteomes" id="UP000236151">
    <property type="component" value="Unassembled WGS sequence"/>
</dbReference>
<evidence type="ECO:0000313" key="1">
    <source>
        <dbReference type="EMBL" id="PNT96148.1"/>
    </source>
</evidence>
<dbReference type="AlphaFoldDB" id="A0A2K2FBL3"/>
<dbReference type="RefSeq" id="WP_103082709.1">
    <property type="nucleotide sequence ID" value="NZ_CP021850.1"/>
</dbReference>
<organism evidence="1 2">
    <name type="scientific">Clostridium thermosuccinogenes</name>
    <dbReference type="NCBI Taxonomy" id="84032"/>
    <lineage>
        <taxon>Bacteria</taxon>
        <taxon>Bacillati</taxon>
        <taxon>Bacillota</taxon>
        <taxon>Clostridia</taxon>
        <taxon>Eubacteriales</taxon>
        <taxon>Clostridiaceae</taxon>
        <taxon>Clostridium</taxon>
    </lineage>
</organism>
<sequence length="63" mass="7541">MHKHYYRKQNNVALSQDEAILIGFVKIKHVNRLKKRKARNTANYYFTLGRGRNFKNIFESIIS</sequence>
<name>A0A2K2FBL3_9CLOT</name>
<comment type="caution">
    <text evidence="1">The sequence shown here is derived from an EMBL/GenBank/DDBJ whole genome shotgun (WGS) entry which is preliminary data.</text>
</comment>
<protein>
    <submittedName>
        <fullName evidence="1">Uncharacterized protein</fullName>
    </submittedName>
</protein>
<dbReference type="EMBL" id="NIOJ01000053">
    <property type="protein sequence ID" value="PNT96148.1"/>
    <property type="molecule type" value="Genomic_DNA"/>
</dbReference>
<proteinExistence type="predicted"/>
<keyword evidence="2" id="KW-1185">Reference proteome</keyword>